<dbReference type="RefSeq" id="WP_252951946.1">
    <property type="nucleotide sequence ID" value="NZ_JAFIRR010000023.1"/>
</dbReference>
<evidence type="ECO:0000313" key="1">
    <source>
        <dbReference type="EMBL" id="MCO6415350.1"/>
    </source>
</evidence>
<proteinExistence type="predicted"/>
<dbReference type="PIRSF" id="PIRSF028291">
    <property type="entry name" value="UCP028291"/>
    <property type="match status" value="1"/>
</dbReference>
<reference evidence="1 2" key="1">
    <citation type="submission" date="2021-12" db="EMBL/GenBank/DDBJ databases">
        <title>Siccirubricoccus leaddurans sp. nov., a high concentration Zn2+ tolerance bacterium.</title>
        <authorList>
            <person name="Cao Y."/>
        </authorList>
    </citation>
    <scope>NUCLEOTIDE SEQUENCE [LARGE SCALE GENOMIC DNA]</scope>
    <source>
        <strain evidence="1 2">KC 17139</strain>
    </source>
</reference>
<accession>A0ABT1D2X1</accession>
<dbReference type="Gene3D" id="3.30.310.50">
    <property type="entry name" value="Alpha-D-phosphohexomutase, C-terminal domain"/>
    <property type="match status" value="1"/>
</dbReference>
<dbReference type="Pfam" id="PF09981">
    <property type="entry name" value="DUF2218"/>
    <property type="match status" value="1"/>
</dbReference>
<name>A0ABT1D2X1_9PROT</name>
<keyword evidence="2" id="KW-1185">Reference proteome</keyword>
<sequence length="102" mass="10885">MAAEPWAVAEARFPTATAGRYLGQLCAHFGHRIPAVREGDRGSLEFPDGLCTLEADAEALRLRLAAADATALARLQEVVGSHLLRFAFREAAAALEWQPGAA</sequence>
<dbReference type="InterPro" id="IPR014543">
    <property type="entry name" value="UCP028291"/>
</dbReference>
<gene>
    <name evidence="1" type="ORF">JYK14_04050</name>
</gene>
<dbReference type="Proteomes" id="UP001523392">
    <property type="component" value="Unassembled WGS sequence"/>
</dbReference>
<protein>
    <submittedName>
        <fullName evidence="1">DUF2218 domain-containing protein</fullName>
    </submittedName>
</protein>
<dbReference type="EMBL" id="JAFIRR010000023">
    <property type="protein sequence ID" value="MCO6415350.1"/>
    <property type="molecule type" value="Genomic_DNA"/>
</dbReference>
<evidence type="ECO:0000313" key="2">
    <source>
        <dbReference type="Proteomes" id="UP001523392"/>
    </source>
</evidence>
<comment type="caution">
    <text evidence="1">The sequence shown here is derived from an EMBL/GenBank/DDBJ whole genome shotgun (WGS) entry which is preliminary data.</text>
</comment>
<organism evidence="1 2">
    <name type="scientific">Siccirubricoccus soli</name>
    <dbReference type="NCBI Taxonomy" id="2899147"/>
    <lineage>
        <taxon>Bacteria</taxon>
        <taxon>Pseudomonadati</taxon>
        <taxon>Pseudomonadota</taxon>
        <taxon>Alphaproteobacteria</taxon>
        <taxon>Acetobacterales</taxon>
        <taxon>Roseomonadaceae</taxon>
        <taxon>Siccirubricoccus</taxon>
    </lineage>
</organism>